<reference evidence="3" key="2">
    <citation type="submission" date="2022-01" db="EMBL/GenBank/DDBJ databases">
        <authorList>
            <person name="Yamashiro T."/>
            <person name="Shiraishi A."/>
            <person name="Satake H."/>
            <person name="Nakayama K."/>
        </authorList>
    </citation>
    <scope>NUCLEOTIDE SEQUENCE</scope>
</reference>
<evidence type="ECO:0000313" key="4">
    <source>
        <dbReference type="Proteomes" id="UP001151760"/>
    </source>
</evidence>
<gene>
    <name evidence="3" type="ORF">Tco_1018807</name>
</gene>
<comment type="caution">
    <text evidence="3">The sequence shown here is derived from an EMBL/GenBank/DDBJ whole genome shotgun (WGS) entry which is preliminary data.</text>
</comment>
<name>A0ABQ5FXU6_9ASTR</name>
<organism evidence="3 4">
    <name type="scientific">Tanacetum coccineum</name>
    <dbReference type="NCBI Taxonomy" id="301880"/>
    <lineage>
        <taxon>Eukaryota</taxon>
        <taxon>Viridiplantae</taxon>
        <taxon>Streptophyta</taxon>
        <taxon>Embryophyta</taxon>
        <taxon>Tracheophyta</taxon>
        <taxon>Spermatophyta</taxon>
        <taxon>Magnoliopsida</taxon>
        <taxon>eudicotyledons</taxon>
        <taxon>Gunneridae</taxon>
        <taxon>Pentapetalae</taxon>
        <taxon>asterids</taxon>
        <taxon>campanulids</taxon>
        <taxon>Asterales</taxon>
        <taxon>Asteraceae</taxon>
        <taxon>Asteroideae</taxon>
        <taxon>Anthemideae</taxon>
        <taxon>Anthemidinae</taxon>
        <taxon>Tanacetum</taxon>
    </lineage>
</organism>
<dbReference type="PANTHER" id="PTHR11439">
    <property type="entry name" value="GAG-POL-RELATED RETROTRANSPOSON"/>
    <property type="match status" value="1"/>
</dbReference>
<protein>
    <submittedName>
        <fullName evidence="3">Retrovirus-related pol polyprotein from transposon TNT 1-94</fullName>
    </submittedName>
</protein>
<feature type="domain" description="Reverse transcriptase Ty1/copia-type" evidence="2">
    <location>
        <begin position="95"/>
        <end position="187"/>
    </location>
</feature>
<dbReference type="Pfam" id="PF07727">
    <property type="entry name" value="RVT_2"/>
    <property type="match status" value="1"/>
</dbReference>
<dbReference type="Proteomes" id="UP001151760">
    <property type="component" value="Unassembled WGS sequence"/>
</dbReference>
<feature type="region of interest" description="Disordered" evidence="1">
    <location>
        <begin position="35"/>
        <end position="67"/>
    </location>
</feature>
<keyword evidence="4" id="KW-1185">Reference proteome</keyword>
<evidence type="ECO:0000256" key="1">
    <source>
        <dbReference type="SAM" id="MobiDB-lite"/>
    </source>
</evidence>
<evidence type="ECO:0000259" key="2">
    <source>
        <dbReference type="Pfam" id="PF07727"/>
    </source>
</evidence>
<evidence type="ECO:0000313" key="3">
    <source>
        <dbReference type="EMBL" id="GJT67327.1"/>
    </source>
</evidence>
<reference evidence="3" key="1">
    <citation type="journal article" date="2022" name="Int. J. Mol. Sci.">
        <title>Draft Genome of Tanacetum Coccineum: Genomic Comparison of Closely Related Tanacetum-Family Plants.</title>
        <authorList>
            <person name="Yamashiro T."/>
            <person name="Shiraishi A."/>
            <person name="Nakayama K."/>
            <person name="Satake H."/>
        </authorList>
    </citation>
    <scope>NUCLEOTIDE SEQUENCE</scope>
</reference>
<sequence length="410" mass="45831">MRSKRCQRHTTVPSQQELDLLFGPLYDEFFNVGTSSVNKSSPPTNNSKQRDTPPTSNIQSPSELTTPSTNVLAAENNDNQAEDTQVQQHEFINPLSNGYAQEEGIDFEESLAPVSRLEAVRIFVAYAAHKSFPIYQMDVKMTFLNGPLKEEVYVAQADGFVDPDHPEKVYSLRKALYRLKQAPKAWTSDPPIPVSTPMVTKPKLDADLSGKLVDQTNYRSKIGSLMYLTSSRPDIVQADSGFELTAFSNADHAGCIENPFRKRTSGAYSSYGGGVWSEFIHLMSKNQTALHGHQQRLSTWRYLQVVLNHTVSCNPMAALIVPSTSILISFHTRTVENSWKSCQGDSSKLNLPDHRYKRQSCSLVSSESDLLPHVHAQTTTTYYKHQDSRTKKAQVLKTKTSANSDIQDLP</sequence>
<dbReference type="PANTHER" id="PTHR11439:SF483">
    <property type="entry name" value="PEPTIDE SYNTHASE GLIP-LIKE, PUTATIVE (AFU_ORTHOLOGUE AFUA_3G12920)-RELATED"/>
    <property type="match status" value="1"/>
</dbReference>
<dbReference type="InterPro" id="IPR013103">
    <property type="entry name" value="RVT_2"/>
</dbReference>
<proteinExistence type="predicted"/>
<accession>A0ABQ5FXU6</accession>
<dbReference type="EMBL" id="BQNB010017797">
    <property type="protein sequence ID" value="GJT67327.1"/>
    <property type="molecule type" value="Genomic_DNA"/>
</dbReference>